<dbReference type="EMBL" id="CAJNOR010000828">
    <property type="protein sequence ID" value="CAF1016369.1"/>
    <property type="molecule type" value="Genomic_DNA"/>
</dbReference>
<protein>
    <submittedName>
        <fullName evidence="2">Uncharacterized protein</fullName>
    </submittedName>
</protein>
<sequence>MLITTSHQELFFQIKNPSDHQSQITDVTSNIITVSLFFIGTLRTIILLIVVLLLFVIPFGLCPCLLCCPLYRKFLKAKSLHRFLSFSCNCPCYRARPKQRFQLQFVFVVLMSCVRIATIVFCLAVHKNITMQSLAVIVAISFFFLILTTMLDFYHYRVWWHYRPNLILRDFNMPSTPLSPKHKRFIPYTLLGDNRTMRFGDKACSKGAQCKNRDLEHIFIFHFKSYNPQPRYFDIEQTTAGKNLYIGFHQTDPKSAMLIAHSDFLISTAYKSTMIGHGVYFARSRDGTENKANRKGAFICAEVEMGRVLRLNPDERNLYRGKNDWWSTHDTSYFCNADPRLDEFCVKSPSQILRWVMVIENGFDSKVFSYGLDREFDDTKCLCI</sequence>
<dbReference type="Gene3D" id="3.90.228.10">
    <property type="match status" value="1"/>
</dbReference>
<dbReference type="OrthoDB" id="9984470at2759"/>
<feature type="transmembrane region" description="Helical" evidence="1">
    <location>
        <begin position="132"/>
        <end position="154"/>
    </location>
</feature>
<accession>A0A814HYI5</accession>
<comment type="caution">
    <text evidence="2">The sequence shown here is derived from an EMBL/GenBank/DDBJ whole genome shotgun (WGS) entry which is preliminary data.</text>
</comment>
<evidence type="ECO:0000256" key="1">
    <source>
        <dbReference type="SAM" id="Phobius"/>
    </source>
</evidence>
<dbReference type="Proteomes" id="UP000663852">
    <property type="component" value="Unassembled WGS sequence"/>
</dbReference>
<feature type="transmembrane region" description="Helical" evidence="1">
    <location>
        <begin position="103"/>
        <end position="126"/>
    </location>
</feature>
<feature type="transmembrane region" description="Helical" evidence="1">
    <location>
        <begin position="45"/>
        <end position="71"/>
    </location>
</feature>
<name>A0A814HYI5_ADIRI</name>
<gene>
    <name evidence="3" type="ORF">EDS130_LOCUS16657</name>
    <name evidence="2" type="ORF">XAT740_LOCUS13997</name>
</gene>
<dbReference type="Proteomes" id="UP000663828">
    <property type="component" value="Unassembled WGS sequence"/>
</dbReference>
<evidence type="ECO:0000313" key="3">
    <source>
        <dbReference type="EMBL" id="CAF1035874.1"/>
    </source>
</evidence>
<dbReference type="SUPFAM" id="SSF56399">
    <property type="entry name" value="ADP-ribosylation"/>
    <property type="match status" value="1"/>
</dbReference>
<dbReference type="EMBL" id="CAJNOJ010000073">
    <property type="protein sequence ID" value="CAF1035874.1"/>
    <property type="molecule type" value="Genomic_DNA"/>
</dbReference>
<dbReference type="AlphaFoldDB" id="A0A814HYI5"/>
<evidence type="ECO:0000313" key="4">
    <source>
        <dbReference type="Proteomes" id="UP000663828"/>
    </source>
</evidence>
<keyword evidence="1" id="KW-0472">Membrane</keyword>
<keyword evidence="1" id="KW-1133">Transmembrane helix</keyword>
<organism evidence="2 4">
    <name type="scientific">Adineta ricciae</name>
    <name type="common">Rotifer</name>
    <dbReference type="NCBI Taxonomy" id="249248"/>
    <lineage>
        <taxon>Eukaryota</taxon>
        <taxon>Metazoa</taxon>
        <taxon>Spiralia</taxon>
        <taxon>Gnathifera</taxon>
        <taxon>Rotifera</taxon>
        <taxon>Eurotatoria</taxon>
        <taxon>Bdelloidea</taxon>
        <taxon>Adinetida</taxon>
        <taxon>Adinetidae</taxon>
        <taxon>Adineta</taxon>
    </lineage>
</organism>
<evidence type="ECO:0000313" key="2">
    <source>
        <dbReference type="EMBL" id="CAF1016369.1"/>
    </source>
</evidence>
<proteinExistence type="predicted"/>
<reference evidence="2" key="1">
    <citation type="submission" date="2021-02" db="EMBL/GenBank/DDBJ databases">
        <authorList>
            <person name="Nowell W R."/>
        </authorList>
    </citation>
    <scope>NUCLEOTIDE SEQUENCE</scope>
</reference>
<keyword evidence="4" id="KW-1185">Reference proteome</keyword>
<keyword evidence="1" id="KW-0812">Transmembrane</keyword>